<dbReference type="EMBL" id="CP054719">
    <property type="protein sequence ID" value="QOL19501.1"/>
    <property type="molecule type" value="Genomic_DNA"/>
</dbReference>
<name>A0A7L9RSI1_9PROT</name>
<proteinExistence type="predicted"/>
<keyword evidence="3" id="KW-1185">Reference proteome</keyword>
<dbReference type="KEGG" id="pbal:CPBP_00258"/>
<evidence type="ECO:0000313" key="3">
    <source>
        <dbReference type="Proteomes" id="UP000594001"/>
    </source>
</evidence>
<reference evidence="2 3" key="1">
    <citation type="submission" date="2020-06" db="EMBL/GenBank/DDBJ databases">
        <title>The endosymbiont of the kinetoplastid Bodo saltans is a Paracaedibacter-like alpha-proteobacterium possessing a putative toxin-antitoxin system.</title>
        <authorList>
            <person name="Midha S."/>
            <person name="Rigden D.J."/>
            <person name="Siozios S."/>
            <person name="Hurst G.D.D."/>
            <person name="Jackson A.P."/>
        </authorList>
    </citation>
    <scope>NUCLEOTIDE SEQUENCE [LARGE SCALE GENOMIC DNA]</scope>
    <source>
        <strain evidence="2">Lake Konstanz</strain>
    </source>
</reference>
<dbReference type="AlphaFoldDB" id="A0A7L9RSI1"/>
<feature type="domain" description="IraD/Gp25-like" evidence="1">
    <location>
        <begin position="32"/>
        <end position="127"/>
    </location>
</feature>
<gene>
    <name evidence="2" type="ORF">CPBP_00258</name>
</gene>
<dbReference type="InterPro" id="IPR017737">
    <property type="entry name" value="TssE1-like"/>
</dbReference>
<dbReference type="SUPFAM" id="SSF160719">
    <property type="entry name" value="gpW/gp25-like"/>
    <property type="match status" value="1"/>
</dbReference>
<evidence type="ECO:0000259" key="1">
    <source>
        <dbReference type="Pfam" id="PF04965"/>
    </source>
</evidence>
<dbReference type="RefSeq" id="WP_350332253.1">
    <property type="nucleotide sequence ID" value="NZ_CP054719.1"/>
</dbReference>
<dbReference type="Proteomes" id="UP000594001">
    <property type="component" value="Chromosome"/>
</dbReference>
<dbReference type="NCBIfam" id="TIGR03357">
    <property type="entry name" value="VI_zyme"/>
    <property type="match status" value="1"/>
</dbReference>
<organism evidence="2 3">
    <name type="scientific">Candidatus Bodocaedibacter vickermanii</name>
    <dbReference type="NCBI Taxonomy" id="2741701"/>
    <lineage>
        <taxon>Bacteria</taxon>
        <taxon>Pseudomonadati</taxon>
        <taxon>Pseudomonadota</taxon>
        <taxon>Alphaproteobacteria</taxon>
        <taxon>Holosporales</taxon>
        <taxon>Candidatus Paracaedibacteraceae</taxon>
        <taxon>Candidatus Bodocaedibacter</taxon>
    </lineage>
</organism>
<protein>
    <submittedName>
        <fullName evidence="2">Type VI secretion system baseplate subunit TssE</fullName>
    </submittedName>
</protein>
<dbReference type="Pfam" id="PF04965">
    <property type="entry name" value="GPW_gp25"/>
    <property type="match status" value="1"/>
</dbReference>
<evidence type="ECO:0000313" key="2">
    <source>
        <dbReference type="EMBL" id="QOL19501.1"/>
    </source>
</evidence>
<accession>A0A7L9RSI1</accession>
<sequence length="143" mass="17138">MYVAKKNLFDLIRNDLTEEKSSIYLNEKAYIANIIHDIGELLNTRCILPKSKRRTHLPLNYGLPYAFGMHEPDDMMHPEKQKEWKTALERTLRYFEPRLVRPKITILNVDIQRQMMNIEIKGSLWLNEELKRVHFSFPIHNPY</sequence>
<dbReference type="InterPro" id="IPR007048">
    <property type="entry name" value="IraD/Gp25-like"/>
</dbReference>